<dbReference type="InterPro" id="IPR037294">
    <property type="entry name" value="ABC_BtuC-like"/>
</dbReference>
<feature type="transmembrane region" description="Helical" evidence="8">
    <location>
        <begin position="185"/>
        <end position="203"/>
    </location>
</feature>
<evidence type="ECO:0000256" key="4">
    <source>
        <dbReference type="ARBA" id="ARBA00022475"/>
    </source>
</evidence>
<evidence type="ECO:0000256" key="5">
    <source>
        <dbReference type="ARBA" id="ARBA00022692"/>
    </source>
</evidence>
<keyword evidence="4" id="KW-1003">Cell membrane</keyword>
<reference evidence="9 10" key="1">
    <citation type="submission" date="2021-02" db="EMBL/GenBank/DDBJ databases">
        <title>A novel species of genus Amphritea isolated from a fishpond in China.</title>
        <authorList>
            <person name="Lu H."/>
        </authorList>
    </citation>
    <scope>NUCLEOTIDE SEQUENCE [LARGE SCALE GENOMIC DNA]</scope>
    <source>
        <strain evidence="9 10">RP18W</strain>
    </source>
</reference>
<protein>
    <submittedName>
        <fullName evidence="9">Iron ABC transporter permease</fullName>
    </submittedName>
</protein>
<dbReference type="PANTHER" id="PTHR30472">
    <property type="entry name" value="FERRIC ENTEROBACTIN TRANSPORT SYSTEM PERMEASE PROTEIN"/>
    <property type="match status" value="1"/>
</dbReference>
<feature type="transmembrane region" description="Helical" evidence="8">
    <location>
        <begin position="143"/>
        <end position="165"/>
    </location>
</feature>
<dbReference type="PANTHER" id="PTHR30472:SF25">
    <property type="entry name" value="ABC TRANSPORTER PERMEASE PROTEIN MJ0876-RELATED"/>
    <property type="match status" value="1"/>
</dbReference>
<accession>A0ABS2WBW9</accession>
<evidence type="ECO:0000313" key="10">
    <source>
        <dbReference type="Proteomes" id="UP000760472"/>
    </source>
</evidence>
<organism evidence="9 10">
    <name type="scientific">Amphritea pacifica</name>
    <dbReference type="NCBI Taxonomy" id="2811233"/>
    <lineage>
        <taxon>Bacteria</taxon>
        <taxon>Pseudomonadati</taxon>
        <taxon>Pseudomonadota</taxon>
        <taxon>Gammaproteobacteria</taxon>
        <taxon>Oceanospirillales</taxon>
        <taxon>Oceanospirillaceae</taxon>
        <taxon>Amphritea</taxon>
    </lineage>
</organism>
<sequence>MSHRTIVIGLWFLLLISALFSLMTGPVAVDLSGVFDDSVASQVFWQLRLPRLLLTLLAGALLAITGAAAQSLFRNPLADPGLIGISAGAALSAGGMMVLLLGSSVYLLGGLMLPLAAFAGGVLTTLLVARLSVTLQGVSVTNMLLCGIAINAIALAGLGGLKYLAGDQQLRQLSFWLLGSLNHSRWQDLLVLLVAAVPVLWLLPRYGQKLNLLLLGEQQAGLLGLNVVRCKRLMILLIALGVGAVVALTGIIGFVGLVVPHLVRLLTGPDNRRLLPLSALLGAVLLTVADSVSRLLVSPAELPVGIVTALVGGPFFLLLLTRRKRELSIC</sequence>
<dbReference type="InterPro" id="IPR000522">
    <property type="entry name" value="ABC_transptr_permease_BtuC"/>
</dbReference>
<feature type="transmembrane region" description="Helical" evidence="8">
    <location>
        <begin position="52"/>
        <end position="69"/>
    </location>
</feature>
<comment type="similarity">
    <text evidence="2">Belongs to the binding-protein-dependent transport system permease family. FecCD subfamily.</text>
</comment>
<dbReference type="CDD" id="cd06550">
    <property type="entry name" value="TM_ABC_iron-siderophores_like"/>
    <property type="match status" value="1"/>
</dbReference>
<comment type="subcellular location">
    <subcellularLocation>
        <location evidence="1">Cell membrane</location>
        <topology evidence="1">Multi-pass membrane protein</topology>
    </subcellularLocation>
</comment>
<comment type="caution">
    <text evidence="9">The sequence shown here is derived from an EMBL/GenBank/DDBJ whole genome shotgun (WGS) entry which is preliminary data.</text>
</comment>
<evidence type="ECO:0000256" key="8">
    <source>
        <dbReference type="SAM" id="Phobius"/>
    </source>
</evidence>
<keyword evidence="6 8" id="KW-1133">Transmembrane helix</keyword>
<evidence type="ECO:0000256" key="1">
    <source>
        <dbReference type="ARBA" id="ARBA00004651"/>
    </source>
</evidence>
<keyword evidence="7 8" id="KW-0472">Membrane</keyword>
<dbReference type="Pfam" id="PF01032">
    <property type="entry name" value="FecCD"/>
    <property type="match status" value="1"/>
</dbReference>
<evidence type="ECO:0000256" key="6">
    <source>
        <dbReference type="ARBA" id="ARBA00022989"/>
    </source>
</evidence>
<keyword evidence="5 8" id="KW-0812">Transmembrane</keyword>
<feature type="transmembrane region" description="Helical" evidence="8">
    <location>
        <begin position="234"/>
        <end position="262"/>
    </location>
</feature>
<dbReference type="RefSeq" id="WP_205214195.1">
    <property type="nucleotide sequence ID" value="NZ_JAFFZP010000035.1"/>
</dbReference>
<dbReference type="EMBL" id="JAFFZP010000035">
    <property type="protein sequence ID" value="MBN0989209.1"/>
    <property type="molecule type" value="Genomic_DNA"/>
</dbReference>
<feature type="transmembrane region" description="Helical" evidence="8">
    <location>
        <begin position="107"/>
        <end position="131"/>
    </location>
</feature>
<keyword evidence="10" id="KW-1185">Reference proteome</keyword>
<evidence type="ECO:0000256" key="3">
    <source>
        <dbReference type="ARBA" id="ARBA00022448"/>
    </source>
</evidence>
<evidence type="ECO:0000313" key="9">
    <source>
        <dbReference type="EMBL" id="MBN0989209.1"/>
    </source>
</evidence>
<dbReference type="Proteomes" id="UP000760472">
    <property type="component" value="Unassembled WGS sequence"/>
</dbReference>
<proteinExistence type="inferred from homology"/>
<evidence type="ECO:0000256" key="2">
    <source>
        <dbReference type="ARBA" id="ARBA00007935"/>
    </source>
</evidence>
<feature type="transmembrane region" description="Helical" evidence="8">
    <location>
        <begin position="302"/>
        <end position="320"/>
    </location>
</feature>
<name>A0ABS2WBW9_9GAMM</name>
<keyword evidence="3" id="KW-0813">Transport</keyword>
<feature type="transmembrane region" description="Helical" evidence="8">
    <location>
        <begin position="81"/>
        <end position="101"/>
    </location>
</feature>
<evidence type="ECO:0000256" key="7">
    <source>
        <dbReference type="ARBA" id="ARBA00023136"/>
    </source>
</evidence>
<dbReference type="Gene3D" id="1.10.3470.10">
    <property type="entry name" value="ABC transporter involved in vitamin B12 uptake, BtuC"/>
    <property type="match status" value="1"/>
</dbReference>
<dbReference type="SUPFAM" id="SSF81345">
    <property type="entry name" value="ABC transporter involved in vitamin B12 uptake, BtuC"/>
    <property type="match status" value="1"/>
</dbReference>
<gene>
    <name evidence="9" type="ORF">JW498_17710</name>
</gene>